<organism evidence="8 9">
    <name type="scientific">Adineta ricciae</name>
    <name type="common">Rotifer</name>
    <dbReference type="NCBI Taxonomy" id="249248"/>
    <lineage>
        <taxon>Eukaryota</taxon>
        <taxon>Metazoa</taxon>
        <taxon>Spiralia</taxon>
        <taxon>Gnathifera</taxon>
        <taxon>Rotifera</taxon>
        <taxon>Eurotatoria</taxon>
        <taxon>Bdelloidea</taxon>
        <taxon>Adinetida</taxon>
        <taxon>Adinetidae</taxon>
        <taxon>Adineta</taxon>
    </lineage>
</organism>
<evidence type="ECO:0000259" key="7">
    <source>
        <dbReference type="PROSITE" id="PS50262"/>
    </source>
</evidence>
<feature type="transmembrane region" description="Helical" evidence="6">
    <location>
        <begin position="42"/>
        <end position="60"/>
    </location>
</feature>
<evidence type="ECO:0000313" key="9">
    <source>
        <dbReference type="Proteomes" id="UP000663828"/>
    </source>
</evidence>
<feature type="compositionally biased region" description="Basic and acidic residues" evidence="5">
    <location>
        <begin position="402"/>
        <end position="412"/>
    </location>
</feature>
<comment type="subcellular location">
    <subcellularLocation>
        <location evidence="1">Membrane</location>
    </subcellularLocation>
</comment>
<evidence type="ECO:0000256" key="1">
    <source>
        <dbReference type="ARBA" id="ARBA00004370"/>
    </source>
</evidence>
<dbReference type="Gene3D" id="1.20.1070.10">
    <property type="entry name" value="Rhodopsin 7-helix transmembrane proteins"/>
    <property type="match status" value="1"/>
</dbReference>
<feature type="region of interest" description="Disordered" evidence="5">
    <location>
        <begin position="381"/>
        <end position="414"/>
    </location>
</feature>
<feature type="transmembrane region" description="Helical" evidence="6">
    <location>
        <begin position="161"/>
        <end position="182"/>
    </location>
</feature>
<keyword evidence="9" id="KW-1185">Reference proteome</keyword>
<dbReference type="AlphaFoldDB" id="A0A814F2T9"/>
<keyword evidence="4 6" id="KW-0472">Membrane</keyword>
<feature type="compositionally biased region" description="Basic residues" evidence="5">
    <location>
        <begin position="387"/>
        <end position="401"/>
    </location>
</feature>
<dbReference type="SUPFAM" id="SSF81321">
    <property type="entry name" value="Family A G protein-coupled receptor-like"/>
    <property type="match status" value="1"/>
</dbReference>
<feature type="transmembrane region" description="Helical" evidence="6">
    <location>
        <begin position="280"/>
        <end position="298"/>
    </location>
</feature>
<feature type="transmembrane region" description="Helical" evidence="6">
    <location>
        <begin position="104"/>
        <end position="129"/>
    </location>
</feature>
<evidence type="ECO:0000256" key="4">
    <source>
        <dbReference type="ARBA" id="ARBA00023136"/>
    </source>
</evidence>
<dbReference type="EMBL" id="CAJNOR010000663">
    <property type="protein sequence ID" value="CAF0975762.1"/>
    <property type="molecule type" value="Genomic_DNA"/>
</dbReference>
<feature type="domain" description="G-protein coupled receptors family 1 profile" evidence="7">
    <location>
        <begin position="51"/>
        <end position="351"/>
    </location>
</feature>
<dbReference type="GO" id="GO:0016020">
    <property type="term" value="C:membrane"/>
    <property type="evidence" value="ECO:0007669"/>
    <property type="project" value="UniProtKB-SubCell"/>
</dbReference>
<dbReference type="PANTHER" id="PTHR46641">
    <property type="entry name" value="FMRFAMIDE RECEPTOR-RELATED"/>
    <property type="match status" value="1"/>
</dbReference>
<evidence type="ECO:0000256" key="5">
    <source>
        <dbReference type="SAM" id="MobiDB-lite"/>
    </source>
</evidence>
<sequence length="464" mass="53351">MPSFNWTYSSVDESTSSMSSSAPGQDSCYLQPLILIIKVQSISLLIFGFLANLCSFVVLIRPRLRRRPTFSYLAFLSLSNALLSLINATFSILGVYFGLTLENLPLFIFCRLLSRFSIDFLTHFSFYTLTAVDIDRIRTVTSKIAGQHRYSRSGGGRQHGCARAFIQVCFVELFLAAILFVIDSHWLMSYGYYSYDPNTFETKPMCTIPSLNLTANPTVYDIAYNKYLTSILPLVEVILSTIVPCSISVIATFIILRHVSIKYTLLSHINKRLKKSRRRMELHLSILLISLNCVFILLTTPHAIYTVYLGQLQNRLNNKNESEGDMCTVSVTQKCLDLLQQCYCMSTFFLYILTNKRFREEFCELIRRNLFLTCVDEKSNHSSTHLPSHHRRHHNHHRHLRHNETEDPKADHLMPPSHFMLQMRLSLSDYLSQDECDDDDEQASSSRGYDTSVVRLSVNRSSLY</sequence>
<evidence type="ECO:0000313" key="8">
    <source>
        <dbReference type="EMBL" id="CAF0975762.1"/>
    </source>
</evidence>
<evidence type="ECO:0000256" key="6">
    <source>
        <dbReference type="SAM" id="Phobius"/>
    </source>
</evidence>
<dbReference type="Proteomes" id="UP000663828">
    <property type="component" value="Unassembled WGS sequence"/>
</dbReference>
<accession>A0A814F2T9</accession>
<dbReference type="PANTHER" id="PTHR46641:SF25">
    <property type="entry name" value="CNMAMIDE RECEPTOR-RELATED"/>
    <property type="match status" value="1"/>
</dbReference>
<dbReference type="InterPro" id="IPR017452">
    <property type="entry name" value="GPCR_Rhodpsn_7TM"/>
</dbReference>
<comment type="caution">
    <text evidence="8">The sequence shown here is derived from an EMBL/GenBank/DDBJ whole genome shotgun (WGS) entry which is preliminary data.</text>
</comment>
<feature type="transmembrane region" description="Helical" evidence="6">
    <location>
        <begin position="237"/>
        <end position="259"/>
    </location>
</feature>
<dbReference type="PROSITE" id="PS50262">
    <property type="entry name" value="G_PROTEIN_RECEP_F1_2"/>
    <property type="match status" value="1"/>
</dbReference>
<name>A0A814F2T9_ADIRI</name>
<keyword evidence="3 6" id="KW-1133">Transmembrane helix</keyword>
<keyword evidence="2 6" id="KW-0812">Transmembrane</keyword>
<protein>
    <recommendedName>
        <fullName evidence="7">G-protein coupled receptors family 1 profile domain-containing protein</fullName>
    </recommendedName>
</protein>
<evidence type="ECO:0000256" key="2">
    <source>
        <dbReference type="ARBA" id="ARBA00022692"/>
    </source>
</evidence>
<evidence type="ECO:0000256" key="3">
    <source>
        <dbReference type="ARBA" id="ARBA00022989"/>
    </source>
</evidence>
<dbReference type="InterPro" id="IPR052954">
    <property type="entry name" value="GPCR-Ligand_Int"/>
</dbReference>
<proteinExistence type="predicted"/>
<feature type="transmembrane region" description="Helical" evidence="6">
    <location>
        <begin position="72"/>
        <end position="98"/>
    </location>
</feature>
<gene>
    <name evidence="8" type="ORF">XAT740_LOCUS11913</name>
</gene>
<reference evidence="8" key="1">
    <citation type="submission" date="2021-02" db="EMBL/GenBank/DDBJ databases">
        <authorList>
            <person name="Nowell W R."/>
        </authorList>
    </citation>
    <scope>NUCLEOTIDE SEQUENCE</scope>
</reference>